<dbReference type="EMBL" id="BAABHS010000001">
    <property type="protein sequence ID" value="GAA4947329.1"/>
    <property type="molecule type" value="Genomic_DNA"/>
</dbReference>
<name>A0ABP9GLF2_9ACTN</name>
<gene>
    <name evidence="1" type="ORF">GCM10023205_04030</name>
</gene>
<reference evidence="2" key="1">
    <citation type="journal article" date="2019" name="Int. J. Syst. Evol. Microbiol.">
        <title>The Global Catalogue of Microorganisms (GCM) 10K type strain sequencing project: providing services to taxonomists for standard genome sequencing and annotation.</title>
        <authorList>
            <consortium name="The Broad Institute Genomics Platform"/>
            <consortium name="The Broad Institute Genome Sequencing Center for Infectious Disease"/>
            <person name="Wu L."/>
            <person name="Ma J."/>
        </authorList>
    </citation>
    <scope>NUCLEOTIDE SEQUENCE [LARGE SCALE GENOMIC DNA]</scope>
    <source>
        <strain evidence="2">JCM 17986</strain>
    </source>
</reference>
<evidence type="ECO:0000313" key="1">
    <source>
        <dbReference type="EMBL" id="GAA4947329.1"/>
    </source>
</evidence>
<accession>A0ABP9GLF2</accession>
<protein>
    <submittedName>
        <fullName evidence="1">Uncharacterized protein</fullName>
    </submittedName>
</protein>
<organism evidence="1 2">
    <name type="scientific">Yinghuangia aomiensis</name>
    <dbReference type="NCBI Taxonomy" id="676205"/>
    <lineage>
        <taxon>Bacteria</taxon>
        <taxon>Bacillati</taxon>
        <taxon>Actinomycetota</taxon>
        <taxon>Actinomycetes</taxon>
        <taxon>Kitasatosporales</taxon>
        <taxon>Streptomycetaceae</taxon>
        <taxon>Yinghuangia</taxon>
    </lineage>
</organism>
<sequence>MEIVNSAFGPVRAFMGEYIVAAWREAQGGRPVLVGGRKAGHDIIDQDMLIDAKVLVPTTVGERRRWPGHDWKVARDLHAHFNPEKTTHVALVALPEEMAFELVDDEGRVSISTNYKEAVIYLIRVDDFNDLLAPEAGAAERWRYLILKTTWLDQHRVQ</sequence>
<dbReference type="RefSeq" id="WP_345673444.1">
    <property type="nucleotide sequence ID" value="NZ_BAABHS010000001.1"/>
</dbReference>
<comment type="caution">
    <text evidence="1">The sequence shown here is derived from an EMBL/GenBank/DDBJ whole genome shotgun (WGS) entry which is preliminary data.</text>
</comment>
<keyword evidence="2" id="KW-1185">Reference proteome</keyword>
<dbReference type="Proteomes" id="UP001500466">
    <property type="component" value="Unassembled WGS sequence"/>
</dbReference>
<proteinExistence type="predicted"/>
<evidence type="ECO:0000313" key="2">
    <source>
        <dbReference type="Proteomes" id="UP001500466"/>
    </source>
</evidence>